<feature type="chain" id="PRO_5046973937" description="Lipoprotein" evidence="1">
    <location>
        <begin position="20"/>
        <end position="129"/>
    </location>
</feature>
<comment type="caution">
    <text evidence="2">The sequence shown here is derived from an EMBL/GenBank/DDBJ whole genome shotgun (WGS) entry which is preliminary data.</text>
</comment>
<feature type="signal peptide" evidence="1">
    <location>
        <begin position="1"/>
        <end position="19"/>
    </location>
</feature>
<evidence type="ECO:0000313" key="2">
    <source>
        <dbReference type="EMBL" id="MBD1597494.1"/>
    </source>
</evidence>
<sequence length="129" mass="14931">MKAHYLLSFALLASTPVFAGGYTHADVCKAVLAVELGHEIGRLRIVHSGDTPEIVYIHKETRLRSRYRCQFPGNERVTWASYLDDKKNWGRWHDQHDDGAISYVEKGTHLTVKNTKGREREFTTRDFRQ</sequence>
<evidence type="ECO:0000256" key="1">
    <source>
        <dbReference type="SAM" id="SignalP"/>
    </source>
</evidence>
<name>A0ABR7YWF0_9PSED</name>
<keyword evidence="1" id="KW-0732">Signal</keyword>
<accession>A0ABR7YWF0</accession>
<reference evidence="2 3" key="1">
    <citation type="journal article" date="2020" name="Insects">
        <title>Bacteria Belonging to Pseudomonas typographi sp. nov. from the Bark Beetle Ips typographus Have Genomic Potential to Aid in the Host Ecology.</title>
        <authorList>
            <person name="Peral-Aranega E."/>
            <person name="Saati-Santamaria Z."/>
            <person name="Kolarik M."/>
            <person name="Rivas R."/>
            <person name="Garcia-Fraile P."/>
        </authorList>
    </citation>
    <scope>NUCLEOTIDE SEQUENCE [LARGE SCALE GENOMIC DNA]</scope>
    <source>
        <strain evidence="2 3">CA3A</strain>
    </source>
</reference>
<dbReference type="RefSeq" id="WP_190416919.1">
    <property type="nucleotide sequence ID" value="NZ_JAAOCA010000002.1"/>
</dbReference>
<keyword evidence="3" id="KW-1185">Reference proteome</keyword>
<protein>
    <recommendedName>
        <fullName evidence="4">Lipoprotein</fullName>
    </recommendedName>
</protein>
<gene>
    <name evidence="2" type="ORF">HAQ05_02025</name>
</gene>
<dbReference type="EMBL" id="JAAOCA010000002">
    <property type="protein sequence ID" value="MBD1597494.1"/>
    <property type="molecule type" value="Genomic_DNA"/>
</dbReference>
<proteinExistence type="predicted"/>
<evidence type="ECO:0008006" key="4">
    <source>
        <dbReference type="Google" id="ProtNLM"/>
    </source>
</evidence>
<organism evidence="2 3">
    <name type="scientific">Pseudomonas typographi</name>
    <dbReference type="NCBI Taxonomy" id="2715964"/>
    <lineage>
        <taxon>Bacteria</taxon>
        <taxon>Pseudomonadati</taxon>
        <taxon>Pseudomonadota</taxon>
        <taxon>Gammaproteobacteria</taxon>
        <taxon>Pseudomonadales</taxon>
        <taxon>Pseudomonadaceae</taxon>
        <taxon>Pseudomonas</taxon>
    </lineage>
</organism>
<dbReference type="Proteomes" id="UP000805841">
    <property type="component" value="Unassembled WGS sequence"/>
</dbReference>
<evidence type="ECO:0000313" key="3">
    <source>
        <dbReference type="Proteomes" id="UP000805841"/>
    </source>
</evidence>